<evidence type="ECO:0000256" key="1">
    <source>
        <dbReference type="ARBA" id="ARBA00023239"/>
    </source>
</evidence>
<dbReference type="Proteomes" id="UP001454086">
    <property type="component" value="Unassembled WGS sequence"/>
</dbReference>
<dbReference type="PANTHER" id="PTHR21240:SF28">
    <property type="entry name" value="ISO-OROTATE DECARBOXYLASE (EUROFUNG)"/>
    <property type="match status" value="1"/>
</dbReference>
<dbReference type="PANTHER" id="PTHR21240">
    <property type="entry name" value="2-AMINO-3-CARBOXYLMUCONATE-6-SEMIALDEHYDE DECARBOXYLASE"/>
    <property type="match status" value="1"/>
</dbReference>
<protein>
    <submittedName>
        <fullName evidence="3">Amidohydrolase family protein</fullName>
    </submittedName>
</protein>
<dbReference type="SUPFAM" id="SSF51556">
    <property type="entry name" value="Metallo-dependent hydrolases"/>
    <property type="match status" value="1"/>
</dbReference>
<keyword evidence="1" id="KW-0456">Lyase</keyword>
<dbReference type="InterPro" id="IPR032466">
    <property type="entry name" value="Metal_Hydrolase"/>
</dbReference>
<accession>A0ABV1D746</accession>
<gene>
    <name evidence="3" type="ORF">WMQ36_14515</name>
</gene>
<dbReference type="Pfam" id="PF04909">
    <property type="entry name" value="Amidohydro_2"/>
    <property type="match status" value="1"/>
</dbReference>
<evidence type="ECO:0000313" key="3">
    <source>
        <dbReference type="EMBL" id="MEQ2426186.1"/>
    </source>
</evidence>
<dbReference type="InterPro" id="IPR032465">
    <property type="entry name" value="ACMSD"/>
</dbReference>
<evidence type="ECO:0000313" key="4">
    <source>
        <dbReference type="Proteomes" id="UP001454086"/>
    </source>
</evidence>
<sequence>MVVDIHSHIKNQKGNQAAEEEKLLQDMERNKIGFRVVSALEGWSPETGNRYISDFVSRYPKQLAGCAVINPKEEDCGEKARTALALPGMVMLELNSVEHGYYPDSCDGVGEVLEAAKEKGVPVKVFTGIGSRSMPQQWLCHVKAFPGLDFIFLHMGCFDYGYGCVNLAGEYPNIYLETSNQYEVQILKKAVTTLPKEKLVFGSSYPERLTRCSLDVFDMFQLDDTYKSYLFEKNGARILGQD</sequence>
<dbReference type="InterPro" id="IPR006680">
    <property type="entry name" value="Amidohydro-rel"/>
</dbReference>
<dbReference type="EMBL" id="JBBMFM010000053">
    <property type="protein sequence ID" value="MEQ2426186.1"/>
    <property type="molecule type" value="Genomic_DNA"/>
</dbReference>
<reference evidence="3 4" key="1">
    <citation type="submission" date="2024-03" db="EMBL/GenBank/DDBJ databases">
        <title>Human intestinal bacterial collection.</title>
        <authorList>
            <person name="Pauvert C."/>
            <person name="Hitch T.C.A."/>
            <person name="Clavel T."/>
        </authorList>
    </citation>
    <scope>NUCLEOTIDE SEQUENCE [LARGE SCALE GENOMIC DNA]</scope>
    <source>
        <strain evidence="3 4">CLA-SR-H021</strain>
    </source>
</reference>
<comment type="caution">
    <text evidence="3">The sequence shown here is derived from an EMBL/GenBank/DDBJ whole genome shotgun (WGS) entry which is preliminary data.</text>
</comment>
<organism evidence="3 4">
    <name type="scientific">Enterocloster hominis</name>
    <name type="common">ex Hitch et al. 2024</name>
    <dbReference type="NCBI Taxonomy" id="1917870"/>
    <lineage>
        <taxon>Bacteria</taxon>
        <taxon>Bacillati</taxon>
        <taxon>Bacillota</taxon>
        <taxon>Clostridia</taxon>
        <taxon>Lachnospirales</taxon>
        <taxon>Lachnospiraceae</taxon>
        <taxon>Enterocloster</taxon>
    </lineage>
</organism>
<dbReference type="Gene3D" id="3.20.20.140">
    <property type="entry name" value="Metal-dependent hydrolases"/>
    <property type="match status" value="1"/>
</dbReference>
<proteinExistence type="predicted"/>
<name>A0ABV1D746_9FIRM</name>
<dbReference type="RefSeq" id="WP_008719811.1">
    <property type="nucleotide sequence ID" value="NZ_JBBMFM010000053.1"/>
</dbReference>
<feature type="domain" description="Amidohydrolase-related" evidence="2">
    <location>
        <begin position="24"/>
        <end position="240"/>
    </location>
</feature>
<keyword evidence="4" id="KW-1185">Reference proteome</keyword>
<evidence type="ECO:0000259" key="2">
    <source>
        <dbReference type="Pfam" id="PF04909"/>
    </source>
</evidence>